<feature type="active site" description="Proton acceptor" evidence="11">
    <location>
        <position position="450"/>
    </location>
</feature>
<sequence>MKSLNVISNHFTVSAPIVQENLLEKYRSMSNLDVKFLNKLYYGNHELEMKQLEKVLIENPLFKTETQEELSRQDEREVGIKKMRVIFDEGRRIVEPSTLYNDPQRFLIFGLPTLIYNQAIATKFSVSFILYFKTIDNLGTEIHQKYKDRLIEQQSDVGCFALTELGHGSNVRSIMTTAHYDPKKEEFIINTPTDLAMKFWIGGASQTATIAVVFAQLYIDGKSEGPHVFLVPLRDKRTFEVLPGLIIGDCGKKNGQDGIDNGFIIFNNYRIPRENLLNRFSNVTKEGKFETTIPNIDKRFAVQLGSLSQGRLMIIGSSPRLLGYATKIALRFAAMRRQFGKPDEKEEVPLIEYPLHQYRLFPLVASVIACKITGTKVYEMWQDCLPELFDPESTKVPEIHAITSSLKAIHSWIAMRGIQECREACGGLGYSYYSKLGILRNNFDINQTWEGDNNVLLQQTAKYLIDIMQALVKGKKVQTQTCHWIKKTPVEGQQNETTTEEEFLRGENLYAVFQHRTNLLLQKSGMKLAMAMAQDKTANPIDLWNNTQVFHLNALSKSFGELFIVQQFHTFIKKLENDELKTNKDTKEALSKLFQLFCLSKIEADLGTFRDGDYLTSEHGDFVRNSILRLCGELKRHIIPLVETFYPIDELMDSMIAPGSGDLYGSIVNKVYGAPKVFQRIQNWEDIYLKK</sequence>
<proteinExistence type="inferred from homology"/>
<evidence type="ECO:0000256" key="8">
    <source>
        <dbReference type="ARBA" id="ARBA00023098"/>
    </source>
</evidence>
<evidence type="ECO:0000259" key="14">
    <source>
        <dbReference type="Pfam" id="PF02770"/>
    </source>
</evidence>
<dbReference type="PANTHER" id="PTHR10909:SF352">
    <property type="entry name" value="ACYL-COENZYME A OXIDASE-LIKE PROTEIN"/>
    <property type="match status" value="1"/>
</dbReference>
<dbReference type="Pfam" id="PF02770">
    <property type="entry name" value="Acyl-CoA_dh_M"/>
    <property type="match status" value="1"/>
</dbReference>
<reference evidence="16 17" key="1">
    <citation type="submission" date="2014-06" db="EMBL/GenBank/DDBJ databases">
        <authorList>
            <person name="Swart Estienne"/>
        </authorList>
    </citation>
    <scope>NUCLEOTIDE SEQUENCE [LARGE SCALE GENOMIC DNA]</scope>
    <source>
        <strain evidence="16 17">130c</strain>
    </source>
</reference>
<dbReference type="GO" id="GO:0005777">
    <property type="term" value="C:peroxisome"/>
    <property type="evidence" value="ECO:0007669"/>
    <property type="project" value="UniProtKB-SubCell"/>
</dbReference>
<dbReference type="GO" id="GO:0071949">
    <property type="term" value="F:FAD binding"/>
    <property type="evidence" value="ECO:0007669"/>
    <property type="project" value="InterPro"/>
</dbReference>
<dbReference type="Gene3D" id="2.40.110.10">
    <property type="entry name" value="Butyryl-CoA Dehydrogenase, subunit A, domain 2"/>
    <property type="match status" value="1"/>
</dbReference>
<dbReference type="FunFam" id="1.20.140.10:FF:000007">
    <property type="entry name" value="Acyl-coenzyme A oxidase"/>
    <property type="match status" value="1"/>
</dbReference>
<gene>
    <name evidence="16" type="primary">Contig18415.g19562</name>
    <name evidence="16" type="ORF">STYLEM_10474</name>
</gene>
<keyword evidence="9" id="KW-0576">Peroxisome</keyword>
<keyword evidence="4 10" id="KW-0285">Flavoprotein</keyword>
<feature type="binding site" evidence="12">
    <location>
        <position position="202"/>
    </location>
    <ligand>
        <name>FAD</name>
        <dbReference type="ChEBI" id="CHEBI:57692"/>
    </ligand>
</feature>
<evidence type="ECO:0000313" key="17">
    <source>
        <dbReference type="Proteomes" id="UP000039865"/>
    </source>
</evidence>
<evidence type="ECO:0000256" key="5">
    <source>
        <dbReference type="ARBA" id="ARBA00022827"/>
    </source>
</evidence>
<dbReference type="PANTHER" id="PTHR10909">
    <property type="entry name" value="ELECTRON TRANSPORT OXIDOREDUCTASE"/>
    <property type="match status" value="1"/>
</dbReference>
<keyword evidence="8" id="KW-0443">Lipid metabolism</keyword>
<comment type="cofactor">
    <cofactor evidence="1">
        <name>FAD</name>
        <dbReference type="ChEBI" id="CHEBI:57692"/>
    </cofactor>
</comment>
<dbReference type="Gene3D" id="1.20.140.10">
    <property type="entry name" value="Butyryl-CoA Dehydrogenase, subunit A, domain 3"/>
    <property type="match status" value="2"/>
</dbReference>
<dbReference type="InterPro" id="IPR002655">
    <property type="entry name" value="Acyl-CoA_oxidase_C"/>
</dbReference>
<evidence type="ECO:0000256" key="12">
    <source>
        <dbReference type="PIRSR" id="PIRSR000168-2"/>
    </source>
</evidence>
<evidence type="ECO:0000256" key="6">
    <source>
        <dbReference type="ARBA" id="ARBA00022832"/>
    </source>
</evidence>
<dbReference type="InParanoid" id="A0A078AJ13"/>
<dbReference type="InterPro" id="IPR006091">
    <property type="entry name" value="Acyl-CoA_Oxase/DH_mid-dom"/>
</dbReference>
<dbReference type="GO" id="GO:0005504">
    <property type="term" value="F:fatty acid binding"/>
    <property type="evidence" value="ECO:0007669"/>
    <property type="project" value="TreeGrafter"/>
</dbReference>
<evidence type="ECO:0000259" key="15">
    <source>
        <dbReference type="Pfam" id="PF22924"/>
    </source>
</evidence>
<dbReference type="InterPro" id="IPR055060">
    <property type="entry name" value="ACOX_C_alpha1"/>
</dbReference>
<dbReference type="AlphaFoldDB" id="A0A078AJ13"/>
<dbReference type="SUPFAM" id="SSF56645">
    <property type="entry name" value="Acyl-CoA dehydrogenase NM domain-like"/>
    <property type="match status" value="1"/>
</dbReference>
<protein>
    <recommendedName>
        <fullName evidence="10">Acyl-coenzyme A oxidase</fullName>
    </recommendedName>
</protein>
<dbReference type="FunFam" id="1.20.140.10:FF:000010">
    <property type="entry name" value="Acyl-coenzyme A oxidase"/>
    <property type="match status" value="1"/>
</dbReference>
<dbReference type="InterPro" id="IPR037069">
    <property type="entry name" value="AcylCoA_DH/ox_N_sf"/>
</dbReference>
<feature type="domain" description="Acyl-CoA oxidase/dehydrogenase middle" evidence="14">
    <location>
        <begin position="159"/>
        <end position="268"/>
    </location>
</feature>
<feature type="domain" description="Acyl-CoA oxidase C-alpha1" evidence="15">
    <location>
        <begin position="305"/>
        <end position="465"/>
    </location>
</feature>
<evidence type="ECO:0000313" key="16">
    <source>
        <dbReference type="EMBL" id="CDW81457.1"/>
    </source>
</evidence>
<dbReference type="PIRSF" id="PIRSF000168">
    <property type="entry name" value="Acyl-CoA_oxidase"/>
    <property type="match status" value="1"/>
</dbReference>
<evidence type="ECO:0000256" key="9">
    <source>
        <dbReference type="ARBA" id="ARBA00023140"/>
    </source>
</evidence>
<feature type="domain" description="Acyl-CoA oxidase C-terminal" evidence="13">
    <location>
        <begin position="507"/>
        <end position="687"/>
    </location>
</feature>
<dbReference type="Gene3D" id="1.10.540.10">
    <property type="entry name" value="Acyl-CoA dehydrogenase/oxidase, N-terminal domain"/>
    <property type="match status" value="1"/>
</dbReference>
<accession>A0A078AJ13</accession>
<evidence type="ECO:0000256" key="2">
    <source>
        <dbReference type="ARBA" id="ARBA00004275"/>
    </source>
</evidence>
<keyword evidence="5 10" id="KW-0274">FAD</keyword>
<dbReference type="InterPro" id="IPR046373">
    <property type="entry name" value="Acyl-CoA_Oxase/DH_mid-dom_sf"/>
</dbReference>
<evidence type="ECO:0000259" key="13">
    <source>
        <dbReference type="Pfam" id="PF01756"/>
    </source>
</evidence>
<evidence type="ECO:0000256" key="4">
    <source>
        <dbReference type="ARBA" id="ARBA00022630"/>
    </source>
</evidence>
<dbReference type="SUPFAM" id="SSF47203">
    <property type="entry name" value="Acyl-CoA dehydrogenase C-terminal domain-like"/>
    <property type="match status" value="2"/>
</dbReference>
<dbReference type="Proteomes" id="UP000039865">
    <property type="component" value="Unassembled WGS sequence"/>
</dbReference>
<dbReference type="InterPro" id="IPR009100">
    <property type="entry name" value="AcylCoA_DH/oxidase_NM_dom_sf"/>
</dbReference>
<comment type="subcellular location">
    <subcellularLocation>
        <location evidence="2">Peroxisome</location>
    </subcellularLocation>
</comment>
<evidence type="ECO:0000256" key="1">
    <source>
        <dbReference type="ARBA" id="ARBA00001974"/>
    </source>
</evidence>
<dbReference type="GO" id="GO:0055088">
    <property type="term" value="P:lipid homeostasis"/>
    <property type="evidence" value="ECO:0007669"/>
    <property type="project" value="TreeGrafter"/>
</dbReference>
<keyword evidence="17" id="KW-1185">Reference proteome</keyword>
<evidence type="ECO:0000256" key="7">
    <source>
        <dbReference type="ARBA" id="ARBA00023002"/>
    </source>
</evidence>
<organism evidence="16 17">
    <name type="scientific">Stylonychia lemnae</name>
    <name type="common">Ciliate</name>
    <dbReference type="NCBI Taxonomy" id="5949"/>
    <lineage>
        <taxon>Eukaryota</taxon>
        <taxon>Sar</taxon>
        <taxon>Alveolata</taxon>
        <taxon>Ciliophora</taxon>
        <taxon>Intramacronucleata</taxon>
        <taxon>Spirotrichea</taxon>
        <taxon>Stichotrichia</taxon>
        <taxon>Sporadotrichida</taxon>
        <taxon>Oxytrichidae</taxon>
        <taxon>Stylonychinae</taxon>
        <taxon>Stylonychia</taxon>
    </lineage>
</organism>
<dbReference type="FunFam" id="2.40.110.10:FF:000005">
    <property type="entry name" value="Acyl-coenzyme A oxidase"/>
    <property type="match status" value="1"/>
</dbReference>
<dbReference type="GO" id="GO:0033540">
    <property type="term" value="P:fatty acid beta-oxidation using acyl-CoA oxidase"/>
    <property type="evidence" value="ECO:0007669"/>
    <property type="project" value="TreeGrafter"/>
</dbReference>
<feature type="binding site" evidence="12">
    <location>
        <position position="163"/>
    </location>
    <ligand>
        <name>FAD</name>
        <dbReference type="ChEBI" id="CHEBI:57692"/>
    </ligand>
</feature>
<dbReference type="EMBL" id="CCKQ01009970">
    <property type="protein sequence ID" value="CDW81457.1"/>
    <property type="molecule type" value="Genomic_DNA"/>
</dbReference>
<evidence type="ECO:0000256" key="10">
    <source>
        <dbReference type="PIRNR" id="PIRNR000168"/>
    </source>
</evidence>
<dbReference type="GO" id="GO:0003997">
    <property type="term" value="F:acyl-CoA oxidase activity"/>
    <property type="evidence" value="ECO:0007669"/>
    <property type="project" value="InterPro"/>
</dbReference>
<dbReference type="OMA" id="SINKRFA"/>
<keyword evidence="6" id="KW-0276">Fatty acid metabolism</keyword>
<name>A0A078AJ13_STYLE</name>
<keyword evidence="7" id="KW-0560">Oxidoreductase</keyword>
<comment type="similarity">
    <text evidence="3 10">Belongs to the acyl-CoA oxidase family.</text>
</comment>
<dbReference type="Pfam" id="PF01756">
    <property type="entry name" value="ACOX"/>
    <property type="match status" value="1"/>
</dbReference>
<dbReference type="OrthoDB" id="434460at2759"/>
<dbReference type="InterPro" id="IPR012258">
    <property type="entry name" value="Acyl-CoA_oxidase"/>
</dbReference>
<dbReference type="Pfam" id="PF22924">
    <property type="entry name" value="ACOX_C_alpha1"/>
    <property type="match status" value="1"/>
</dbReference>
<evidence type="ECO:0000256" key="3">
    <source>
        <dbReference type="ARBA" id="ARBA00006288"/>
    </source>
</evidence>
<evidence type="ECO:0000256" key="11">
    <source>
        <dbReference type="PIRSR" id="PIRSR000168-1"/>
    </source>
</evidence>
<dbReference type="InterPro" id="IPR036250">
    <property type="entry name" value="AcylCo_DH-like_C"/>
</dbReference>